<evidence type="ECO:0000313" key="12">
    <source>
        <dbReference type="Proteomes" id="UP000005297"/>
    </source>
</evidence>
<organism evidence="11 12">
    <name type="scientific">Mariprofundus ferrooxydans PV-1</name>
    <dbReference type="NCBI Taxonomy" id="314345"/>
    <lineage>
        <taxon>Bacteria</taxon>
        <taxon>Pseudomonadati</taxon>
        <taxon>Pseudomonadota</taxon>
        <taxon>Candidatius Mariprofundia</taxon>
        <taxon>Mariprofundales</taxon>
        <taxon>Mariprofundaceae</taxon>
        <taxon>Mariprofundus</taxon>
    </lineage>
</organism>
<dbReference type="Pfam" id="PF25919">
    <property type="entry name" value="BSH_CusB"/>
    <property type="match status" value="1"/>
</dbReference>
<dbReference type="PANTHER" id="PTHR30097:SF15">
    <property type="entry name" value="CATION EFFLUX SYSTEM PROTEIN CUSB"/>
    <property type="match status" value="1"/>
</dbReference>
<gene>
    <name evidence="11" type="ORF">SPV1_10721</name>
</gene>
<dbReference type="GO" id="GO:0046914">
    <property type="term" value="F:transition metal ion binding"/>
    <property type="evidence" value="ECO:0007669"/>
    <property type="project" value="TreeGrafter"/>
</dbReference>
<dbReference type="InterPro" id="IPR058649">
    <property type="entry name" value="CzcB_C"/>
</dbReference>
<dbReference type="SUPFAM" id="SSF111369">
    <property type="entry name" value="HlyD-like secretion proteins"/>
    <property type="match status" value="1"/>
</dbReference>
<evidence type="ECO:0000256" key="2">
    <source>
        <dbReference type="ARBA" id="ARBA00022448"/>
    </source>
</evidence>
<dbReference type="Gene3D" id="2.40.30.170">
    <property type="match status" value="1"/>
</dbReference>
<dbReference type="InterPro" id="IPR058790">
    <property type="entry name" value="BSH_CusB"/>
</dbReference>
<dbReference type="FunCoup" id="Q0F1J2">
    <property type="interactions" value="143"/>
</dbReference>
<dbReference type="GO" id="GO:0016020">
    <property type="term" value="C:membrane"/>
    <property type="evidence" value="ECO:0007669"/>
    <property type="project" value="InterPro"/>
</dbReference>
<evidence type="ECO:0000259" key="8">
    <source>
        <dbReference type="Pfam" id="PF25919"/>
    </source>
</evidence>
<dbReference type="Proteomes" id="UP000005297">
    <property type="component" value="Unassembled WGS sequence"/>
</dbReference>
<dbReference type="HOGENOM" id="CLU_018816_13_1_0"/>
<comment type="function">
    <text evidence="5">CzcA and CzcB together would act in zinc efflux nearly as effectively as the complete czc efflux system (CzcABC). The CzcB protein is thought to funnel zinc cations to the CzcA transport protein.</text>
</comment>
<dbReference type="OrthoDB" id="9806939at2"/>
<dbReference type="PANTHER" id="PTHR30097">
    <property type="entry name" value="CATION EFFLUX SYSTEM PROTEIN CUSB"/>
    <property type="match status" value="1"/>
</dbReference>
<dbReference type="InterPro" id="IPR006143">
    <property type="entry name" value="RND_pump_MFP"/>
</dbReference>
<feature type="region of interest" description="Disordered" evidence="6">
    <location>
        <begin position="424"/>
        <end position="472"/>
    </location>
</feature>
<comment type="caution">
    <text evidence="11">The sequence shown here is derived from an EMBL/GenBank/DDBJ whole genome shotgun (WGS) entry which is preliminary data.</text>
</comment>
<feature type="region of interest" description="Disordered" evidence="6">
    <location>
        <begin position="29"/>
        <end position="58"/>
    </location>
</feature>
<evidence type="ECO:0000313" key="11">
    <source>
        <dbReference type="EMBL" id="EAU55199.1"/>
    </source>
</evidence>
<evidence type="ECO:0000259" key="9">
    <source>
        <dbReference type="Pfam" id="PF25954"/>
    </source>
</evidence>
<evidence type="ECO:0000256" key="6">
    <source>
        <dbReference type="SAM" id="MobiDB-lite"/>
    </source>
</evidence>
<dbReference type="Pfam" id="PF25975">
    <property type="entry name" value="CzcB_C"/>
    <property type="match status" value="1"/>
</dbReference>
<keyword evidence="12" id="KW-1185">Reference proteome</keyword>
<evidence type="ECO:0000256" key="1">
    <source>
        <dbReference type="ARBA" id="ARBA00009477"/>
    </source>
</evidence>
<dbReference type="NCBIfam" id="TIGR01730">
    <property type="entry name" value="RND_mfp"/>
    <property type="match status" value="1"/>
</dbReference>
<dbReference type="FunFam" id="2.40.30.170:FF:000010">
    <property type="entry name" value="Efflux RND transporter periplasmic adaptor subunit"/>
    <property type="match status" value="1"/>
</dbReference>
<evidence type="ECO:0000256" key="3">
    <source>
        <dbReference type="ARBA" id="ARBA00022833"/>
    </source>
</evidence>
<comment type="similarity">
    <text evidence="1">Belongs to the membrane fusion protein (MFP) (TC 8.A.1) family.</text>
</comment>
<keyword evidence="4" id="KW-0105">Cadmium resistance</keyword>
<dbReference type="GO" id="GO:0030288">
    <property type="term" value="C:outer membrane-bounded periplasmic space"/>
    <property type="evidence" value="ECO:0007669"/>
    <property type="project" value="TreeGrafter"/>
</dbReference>
<dbReference type="FunFam" id="2.40.420.20:FF:000006">
    <property type="entry name" value="RND family efflux transporter MFP subunit"/>
    <property type="match status" value="1"/>
</dbReference>
<dbReference type="RefSeq" id="WP_009849662.1">
    <property type="nucleotide sequence ID" value="NZ_DS022294.1"/>
</dbReference>
<dbReference type="EMBL" id="AATS01000003">
    <property type="protein sequence ID" value="EAU55199.1"/>
    <property type="molecule type" value="Genomic_DNA"/>
</dbReference>
<dbReference type="Gene3D" id="2.40.420.20">
    <property type="match status" value="1"/>
</dbReference>
<evidence type="ECO:0000256" key="4">
    <source>
        <dbReference type="ARBA" id="ARBA00043263"/>
    </source>
</evidence>
<name>Q0F1J2_9PROT</name>
<feature type="domain" description="CzcB-like C-terminal circularly permuted SH3-like" evidence="10">
    <location>
        <begin position="350"/>
        <end position="410"/>
    </location>
</feature>
<dbReference type="InParanoid" id="Q0F1J2"/>
<dbReference type="GO" id="GO:0015679">
    <property type="term" value="P:plasma membrane copper ion transport"/>
    <property type="evidence" value="ECO:0007669"/>
    <property type="project" value="TreeGrafter"/>
</dbReference>
<dbReference type="Gene3D" id="6.10.140.730">
    <property type="match status" value="1"/>
</dbReference>
<accession>Q0F1J2</accession>
<reference evidence="11 12" key="1">
    <citation type="submission" date="2006-09" db="EMBL/GenBank/DDBJ databases">
        <authorList>
            <person name="Emerson D."/>
            <person name="Ferriera S."/>
            <person name="Johnson J."/>
            <person name="Kravitz S."/>
            <person name="Halpern A."/>
            <person name="Remington K."/>
            <person name="Beeson K."/>
            <person name="Tran B."/>
            <person name="Rogers Y.-H."/>
            <person name="Friedman R."/>
            <person name="Venter J.C."/>
        </authorList>
    </citation>
    <scope>NUCLEOTIDE SEQUENCE [LARGE SCALE GENOMIC DNA]</scope>
    <source>
        <strain evidence="11 12">PV-1</strain>
    </source>
</reference>
<feature type="domain" description="CusB-like three alpha-helical bundle" evidence="7">
    <location>
        <begin position="168"/>
        <end position="228"/>
    </location>
</feature>
<dbReference type="Pfam" id="PF25954">
    <property type="entry name" value="Beta-barrel_RND_2"/>
    <property type="match status" value="1"/>
</dbReference>
<dbReference type="GO" id="GO:0046686">
    <property type="term" value="P:response to cadmium ion"/>
    <property type="evidence" value="ECO:0007669"/>
    <property type="project" value="UniProtKB-KW"/>
</dbReference>
<feature type="domain" description="CusB-like barrel-sandwich hybrid" evidence="8">
    <location>
        <begin position="133"/>
        <end position="263"/>
    </location>
</feature>
<evidence type="ECO:0000256" key="5">
    <source>
        <dbReference type="ARBA" id="ARBA00058766"/>
    </source>
</evidence>
<dbReference type="GO" id="GO:0060003">
    <property type="term" value="P:copper ion export"/>
    <property type="evidence" value="ECO:0007669"/>
    <property type="project" value="TreeGrafter"/>
</dbReference>
<dbReference type="GO" id="GO:0022857">
    <property type="term" value="F:transmembrane transporter activity"/>
    <property type="evidence" value="ECO:0007669"/>
    <property type="project" value="InterPro"/>
</dbReference>
<dbReference type="InterPro" id="IPR058792">
    <property type="entry name" value="Beta-barrel_RND_2"/>
</dbReference>
<proteinExistence type="inferred from homology"/>
<protein>
    <submittedName>
        <fullName evidence="11">Secretion protein HlyD</fullName>
    </submittedName>
</protein>
<dbReference type="InterPro" id="IPR051909">
    <property type="entry name" value="MFP_Cation_Efflux"/>
</dbReference>
<feature type="domain" description="CusB-like beta-barrel" evidence="9">
    <location>
        <begin position="267"/>
        <end position="344"/>
    </location>
</feature>
<keyword evidence="2" id="KW-0813">Transport</keyword>
<dbReference type="InterPro" id="IPR058791">
    <property type="entry name" value="3HB_CusB"/>
</dbReference>
<sequence>MNKNNLLGISAAVAIGLAGGYFIFGGQQGEKDDRSPKASARADGPCAGGAQPLMWRNPMNPSVTSPAPAKDSMGMDYIPVCADEGAGGPAGTVKIDPTVTQDIGVRVTKAVQKNLSREVTTVGRVTFDETRLTTLHPKVDGWVDKLFVDKTGESVKENTMLLSFYAPELVATQEEYLLALANWEQLKASQYKDIREGAKRLLDSSLDRLRFFDVPEHQIRALQRTHKVLKNMHIHAPAAGIVTKIGVRDGARVTPATELYQIADLSRVWVLADLYEYEIPWVKVGDSASLSIASMPGRTFTGKITYIYPYLDPKTRTNKVRIEFDNRDGALKPDMFGDVAIASSTSKPGIYVPREAVLITGKQAHLFVQVGPGRFEPRTVKTGTSAEGQVEILDGVKAGELVVSSGQFLIDSESSIREAAAKMVEPKTMASPQGSGSAGQDMEGMNMQGMSMDYHSAGEPNGMTKGHMKGEGQDAPNHMDMKGMQMNGEKMQGMSMEGGTDEHK</sequence>
<evidence type="ECO:0000259" key="7">
    <source>
        <dbReference type="Pfam" id="PF25869"/>
    </source>
</evidence>
<keyword evidence="3" id="KW-0862">Zinc</keyword>
<dbReference type="Pfam" id="PF25869">
    <property type="entry name" value="3HB_CusB"/>
    <property type="match status" value="1"/>
</dbReference>
<dbReference type="eggNOG" id="COG0845">
    <property type="taxonomic scope" value="Bacteria"/>
</dbReference>
<evidence type="ECO:0000259" key="10">
    <source>
        <dbReference type="Pfam" id="PF25975"/>
    </source>
</evidence>
<dbReference type="AlphaFoldDB" id="Q0F1J2"/>